<dbReference type="PANTHER" id="PTHR46013">
    <property type="entry name" value="VASCULAR CELL ADHESION MOLECULE 1"/>
    <property type="match status" value="1"/>
</dbReference>
<evidence type="ECO:0000313" key="3">
    <source>
        <dbReference type="Proteomes" id="UP001591681"/>
    </source>
</evidence>
<dbReference type="PANTHER" id="PTHR46013:SF4">
    <property type="entry name" value="B-CELL RECEPTOR CD22-RELATED"/>
    <property type="match status" value="1"/>
</dbReference>
<evidence type="ECO:0000259" key="1">
    <source>
        <dbReference type="PROSITE" id="PS50835"/>
    </source>
</evidence>
<dbReference type="SUPFAM" id="SSF48726">
    <property type="entry name" value="Immunoglobulin"/>
    <property type="match status" value="2"/>
</dbReference>
<keyword evidence="3" id="KW-1185">Reference proteome</keyword>
<dbReference type="InterPro" id="IPR013783">
    <property type="entry name" value="Ig-like_fold"/>
</dbReference>
<feature type="domain" description="Ig-like" evidence="1">
    <location>
        <begin position="1"/>
        <end position="83"/>
    </location>
</feature>
<dbReference type="AlphaFoldDB" id="A0ABD1JHM0"/>
<gene>
    <name evidence="2" type="ORF">ACEWY4_017295</name>
</gene>
<dbReference type="Pfam" id="PF13895">
    <property type="entry name" value="Ig_2"/>
    <property type="match status" value="1"/>
</dbReference>
<dbReference type="InterPro" id="IPR003599">
    <property type="entry name" value="Ig_sub"/>
</dbReference>
<dbReference type="Pfam" id="PF07686">
    <property type="entry name" value="V-set"/>
    <property type="match status" value="1"/>
</dbReference>
<protein>
    <recommendedName>
        <fullName evidence="1">Ig-like domain-containing protein</fullName>
    </recommendedName>
</protein>
<comment type="caution">
    <text evidence="2">The sequence shown here is derived from an EMBL/GenBank/DDBJ whole genome shotgun (WGS) entry which is preliminary data.</text>
</comment>
<organism evidence="2 3">
    <name type="scientific">Coilia grayii</name>
    <name type="common">Gray's grenadier anchovy</name>
    <dbReference type="NCBI Taxonomy" id="363190"/>
    <lineage>
        <taxon>Eukaryota</taxon>
        <taxon>Metazoa</taxon>
        <taxon>Chordata</taxon>
        <taxon>Craniata</taxon>
        <taxon>Vertebrata</taxon>
        <taxon>Euteleostomi</taxon>
        <taxon>Actinopterygii</taxon>
        <taxon>Neopterygii</taxon>
        <taxon>Teleostei</taxon>
        <taxon>Clupei</taxon>
        <taxon>Clupeiformes</taxon>
        <taxon>Clupeoidei</taxon>
        <taxon>Engraulidae</taxon>
        <taxon>Coilinae</taxon>
        <taxon>Coilia</taxon>
    </lineage>
</organism>
<dbReference type="Gene3D" id="2.60.40.10">
    <property type="entry name" value="Immunoglobulins"/>
    <property type="match status" value="2"/>
</dbReference>
<dbReference type="InterPro" id="IPR007110">
    <property type="entry name" value="Ig-like_dom"/>
</dbReference>
<dbReference type="InterPro" id="IPR036179">
    <property type="entry name" value="Ig-like_dom_sf"/>
</dbReference>
<name>A0ABD1JHM0_9TELE</name>
<reference evidence="2 3" key="1">
    <citation type="submission" date="2024-09" db="EMBL/GenBank/DDBJ databases">
        <title>A chromosome-level genome assembly of Gray's grenadier anchovy, Coilia grayii.</title>
        <authorList>
            <person name="Fu Z."/>
        </authorList>
    </citation>
    <scope>NUCLEOTIDE SEQUENCE [LARGE SCALE GENOMIC DNA]</scope>
    <source>
        <strain evidence="2">G4</strain>
        <tissue evidence="2">Muscle</tissue>
    </source>
</reference>
<dbReference type="Proteomes" id="UP001591681">
    <property type="component" value="Unassembled WGS sequence"/>
</dbReference>
<feature type="domain" description="Ig-like" evidence="1">
    <location>
        <begin position="95"/>
        <end position="185"/>
    </location>
</feature>
<proteinExistence type="predicted"/>
<sequence>MSCSYTHPSDLTVTQAYWTKQGYGNQPDLTTNPDYKGRINAGCQQENSRCSLQVCSLNKADSGAYYCRVTVSAQGQIWTRTAAVYLEVGEAPQTPSLSIYPPGNIQEGTDVTLTCTSRSHLPVRSYSWYKTQGSAATTRLDHRGDINPTHYKIKHISREGGGGYYCQTSYTCGNRNSSTVNLQVSCE</sequence>
<evidence type="ECO:0000313" key="2">
    <source>
        <dbReference type="EMBL" id="KAL2086236.1"/>
    </source>
</evidence>
<accession>A0ABD1JHM0</accession>
<dbReference type="PROSITE" id="PS50835">
    <property type="entry name" value="IG_LIKE"/>
    <property type="match status" value="2"/>
</dbReference>
<dbReference type="EMBL" id="JBHFQA010000015">
    <property type="protein sequence ID" value="KAL2086236.1"/>
    <property type="molecule type" value="Genomic_DNA"/>
</dbReference>
<dbReference type="SMART" id="SM00409">
    <property type="entry name" value="IG"/>
    <property type="match status" value="2"/>
</dbReference>
<dbReference type="InterPro" id="IPR013106">
    <property type="entry name" value="Ig_V-set"/>
</dbReference>